<gene>
    <name evidence="2" type="ORF">HY768_07725</name>
</gene>
<sequence>MKKTVILISLTMLSPLARAAKYELTLPLQYNYYQPLDAAGLGGGNGTVLTLVPLALFGNPCRMGTHGTKASAAVSGGYLSESQSHVLIATAQSIVLPAMAAAALNFGRWGLALGYANYMNTDMNFPDQWQPYVQYQAGLDLRQVALGGFYEISRGVTAGLALCGGSSAITWQKGDTVIAEGTARGVNLNAGIEITINPELMLFTRLRTESRMKGQTDYLPVPGDDLELYGVVPALSSLGFSYRIDSAMTLAGQIDITGWQNASWDYQGRADFKLGIELQPWTDEYVMRFGLFTMGTPLVPQLIQNYPSLKDMYFISAGQSFTMGTITFNISGATSRMFSGDGLKQDMLAMSLQYSR</sequence>
<comment type="caution">
    <text evidence="2">The sequence shown here is derived from an EMBL/GenBank/DDBJ whole genome shotgun (WGS) entry which is preliminary data.</text>
</comment>
<evidence type="ECO:0008006" key="4">
    <source>
        <dbReference type="Google" id="ProtNLM"/>
    </source>
</evidence>
<evidence type="ECO:0000256" key="1">
    <source>
        <dbReference type="SAM" id="SignalP"/>
    </source>
</evidence>
<dbReference type="SUPFAM" id="SSF56935">
    <property type="entry name" value="Porins"/>
    <property type="match status" value="1"/>
</dbReference>
<evidence type="ECO:0000313" key="3">
    <source>
        <dbReference type="Proteomes" id="UP000736328"/>
    </source>
</evidence>
<proteinExistence type="predicted"/>
<dbReference type="Proteomes" id="UP000736328">
    <property type="component" value="Unassembled WGS sequence"/>
</dbReference>
<organism evidence="2 3">
    <name type="scientific">candidate division TA06 bacterium</name>
    <dbReference type="NCBI Taxonomy" id="2250710"/>
    <lineage>
        <taxon>Bacteria</taxon>
        <taxon>Bacteria division TA06</taxon>
    </lineage>
</organism>
<dbReference type="AlphaFoldDB" id="A0A933IA96"/>
<protein>
    <recommendedName>
        <fullName evidence="4">PorV/PorQ family protein</fullName>
    </recommendedName>
</protein>
<dbReference type="Gene3D" id="2.40.160.60">
    <property type="entry name" value="Outer membrane protein transport protein (OMPP1/FadL/TodX)"/>
    <property type="match status" value="1"/>
</dbReference>
<reference evidence="2" key="1">
    <citation type="submission" date="2020-07" db="EMBL/GenBank/DDBJ databases">
        <title>Huge and variable diversity of episymbiotic CPR bacteria and DPANN archaea in groundwater ecosystems.</title>
        <authorList>
            <person name="He C.Y."/>
            <person name="Keren R."/>
            <person name="Whittaker M."/>
            <person name="Farag I.F."/>
            <person name="Doudna J."/>
            <person name="Cate J.H.D."/>
            <person name="Banfield J.F."/>
        </authorList>
    </citation>
    <scope>NUCLEOTIDE SEQUENCE</scope>
    <source>
        <strain evidence="2">NC_groundwater_1520_Pr4_B-0.1um_53_5</strain>
    </source>
</reference>
<evidence type="ECO:0000313" key="2">
    <source>
        <dbReference type="EMBL" id="MBI4727096.1"/>
    </source>
</evidence>
<accession>A0A933IA96</accession>
<dbReference type="EMBL" id="JACQXR010000101">
    <property type="protein sequence ID" value="MBI4727096.1"/>
    <property type="molecule type" value="Genomic_DNA"/>
</dbReference>
<name>A0A933IA96_UNCT6</name>
<keyword evidence="1" id="KW-0732">Signal</keyword>
<feature type="chain" id="PRO_5037349520" description="PorV/PorQ family protein" evidence="1">
    <location>
        <begin position="20"/>
        <end position="356"/>
    </location>
</feature>
<feature type="signal peptide" evidence="1">
    <location>
        <begin position="1"/>
        <end position="19"/>
    </location>
</feature>